<gene>
    <name evidence="2" type="ORF">NDI54_17260</name>
</gene>
<dbReference type="PROSITE" id="PS51318">
    <property type="entry name" value="TAT"/>
    <property type="match status" value="1"/>
</dbReference>
<comment type="caution">
    <text evidence="2">The sequence shown here is derived from an EMBL/GenBank/DDBJ whole genome shotgun (WGS) entry which is preliminary data.</text>
</comment>
<name>A0AAE4JHU8_9EURY</name>
<feature type="region of interest" description="Disordered" evidence="1">
    <location>
        <begin position="42"/>
        <end position="61"/>
    </location>
</feature>
<feature type="compositionally biased region" description="Gly residues" evidence="1">
    <location>
        <begin position="42"/>
        <end position="52"/>
    </location>
</feature>
<dbReference type="EMBL" id="JAMQOM010000009">
    <property type="protein sequence ID" value="MDS0223098.1"/>
    <property type="molecule type" value="Genomic_DNA"/>
</dbReference>
<dbReference type="InterPro" id="IPR050490">
    <property type="entry name" value="Bact_solute-bd_prot1"/>
</dbReference>
<dbReference type="RefSeq" id="WP_310897708.1">
    <property type="nucleotide sequence ID" value="NZ_JAMQOM010000009.1"/>
</dbReference>
<dbReference type="SUPFAM" id="SSF53850">
    <property type="entry name" value="Periplasmic binding protein-like II"/>
    <property type="match status" value="1"/>
</dbReference>
<dbReference type="Gene3D" id="3.40.190.10">
    <property type="entry name" value="Periplasmic binding protein-like II"/>
    <property type="match status" value="2"/>
</dbReference>
<reference evidence="2 3" key="1">
    <citation type="submission" date="2022-06" db="EMBL/GenBank/DDBJ databases">
        <title>Haloarcula sp. a new haloarchaeum isolate from saline soil.</title>
        <authorList>
            <person name="Strakova D."/>
            <person name="Galisteo C."/>
            <person name="Sanchez-Porro C."/>
            <person name="Ventosa A."/>
        </authorList>
    </citation>
    <scope>NUCLEOTIDE SEQUENCE [LARGE SCALE GENOMIC DNA]</scope>
    <source>
        <strain evidence="2 3">S1AR25-5A</strain>
    </source>
</reference>
<evidence type="ECO:0000313" key="2">
    <source>
        <dbReference type="EMBL" id="MDS0223098.1"/>
    </source>
</evidence>
<evidence type="ECO:0000313" key="3">
    <source>
        <dbReference type="Proteomes" id="UP001253439"/>
    </source>
</evidence>
<protein>
    <submittedName>
        <fullName evidence="2">Substrate-binding domain-containing protein</fullName>
    </submittedName>
</protein>
<organism evidence="2 3">
    <name type="scientific">Haloarcula terrestris</name>
    <dbReference type="NCBI Taxonomy" id="2950533"/>
    <lineage>
        <taxon>Archaea</taxon>
        <taxon>Methanobacteriati</taxon>
        <taxon>Methanobacteriota</taxon>
        <taxon>Stenosarchaea group</taxon>
        <taxon>Halobacteria</taxon>
        <taxon>Halobacteriales</taxon>
        <taxon>Haloarculaceae</taxon>
        <taxon>Haloarcula</taxon>
    </lineage>
</organism>
<dbReference type="InterPro" id="IPR006311">
    <property type="entry name" value="TAT_signal"/>
</dbReference>
<dbReference type="InterPro" id="IPR006059">
    <property type="entry name" value="SBP"/>
</dbReference>
<accession>A0AAE4JHU8</accession>
<proteinExistence type="predicted"/>
<sequence length="504" mass="54912">MVRNSGKTTNSRKAASALSRRQFVASMGATGVALGLAGCSGTGDGSGDGSSGGDTPTAEDLEYNGEDVTVEYSTAPLFGNISDQLQQAAYDAGLPESIDINFSTTVWGADDLQDRYNQILSAGRSTPDFMLTNFSYTPFFAPREWLLDLSGVLSDEKMTELENDYSQVMVNSMRWDGGLYGIPQFIDIPTIQYRKDLVEAAGYDPEGENWATEPLTWEYFAEVTKAAKEEAGTDHGYTSAMNQRNIGSISGYEHLVTNGGNYFGDMSNQNGPIGDRPVTIDEQQTIDTLRQLRTFLYGSDDEYAIEGLDGGITPPNALGWDTSPSMESFNAGEAVMHRNWSFAIADYGSEEKFGDDLGVMPYPYSVSESEAAYEGTGGTNAKLGGWHLSVNPNTEKLAATVEVIKAMTSDEFYLTIFEATGSTPPKPGLFTSDRAQQVDVMNRYLDTLQFQSENQFAPPINAVWDPQKSAIGQEFHACLNQQKSPEEAVAAAQEQVEQIEQQES</sequence>
<keyword evidence="3" id="KW-1185">Reference proteome</keyword>
<dbReference type="Pfam" id="PF01547">
    <property type="entry name" value="SBP_bac_1"/>
    <property type="match status" value="1"/>
</dbReference>
<evidence type="ECO:0000256" key="1">
    <source>
        <dbReference type="SAM" id="MobiDB-lite"/>
    </source>
</evidence>
<dbReference type="PANTHER" id="PTHR43649">
    <property type="entry name" value="ARABINOSE-BINDING PROTEIN-RELATED"/>
    <property type="match status" value="1"/>
</dbReference>
<dbReference type="PANTHER" id="PTHR43649:SF12">
    <property type="entry name" value="DIACETYLCHITOBIOSE BINDING PROTEIN DASA"/>
    <property type="match status" value="1"/>
</dbReference>
<dbReference type="Proteomes" id="UP001253439">
    <property type="component" value="Unassembled WGS sequence"/>
</dbReference>
<dbReference type="AlphaFoldDB" id="A0AAE4JHU8"/>